<dbReference type="RefSeq" id="WP_387252794.1">
    <property type="nucleotide sequence ID" value="NZ_JBIALX010000008.1"/>
</dbReference>
<evidence type="ECO:0000313" key="2">
    <source>
        <dbReference type="EMBL" id="MFF0455867.1"/>
    </source>
</evidence>
<gene>
    <name evidence="2" type="ORF">ACFYTH_21095</name>
</gene>
<dbReference type="EMBL" id="JBIALX010000008">
    <property type="protein sequence ID" value="MFF0455867.1"/>
    <property type="molecule type" value="Genomic_DNA"/>
</dbReference>
<keyword evidence="1" id="KW-0472">Membrane</keyword>
<name>A0ABW6NMA8_9NOCA</name>
<dbReference type="Proteomes" id="UP001601521">
    <property type="component" value="Unassembled WGS sequence"/>
</dbReference>
<dbReference type="Pfam" id="PF20381">
    <property type="entry name" value="Rv1476"/>
    <property type="match status" value="1"/>
</dbReference>
<dbReference type="InterPro" id="IPR046498">
    <property type="entry name" value="Rv1476-like"/>
</dbReference>
<reference evidence="2 3" key="1">
    <citation type="submission" date="2024-10" db="EMBL/GenBank/DDBJ databases">
        <title>The Natural Products Discovery Center: Release of the First 8490 Sequenced Strains for Exploring Actinobacteria Biosynthetic Diversity.</title>
        <authorList>
            <person name="Kalkreuter E."/>
            <person name="Kautsar S.A."/>
            <person name="Yang D."/>
            <person name="Bader C.D."/>
            <person name="Teijaro C.N."/>
            <person name="Fluegel L."/>
            <person name="Davis C.M."/>
            <person name="Simpson J.R."/>
            <person name="Lauterbach L."/>
            <person name="Steele A.D."/>
            <person name="Gui C."/>
            <person name="Meng S."/>
            <person name="Li G."/>
            <person name="Viehrig K."/>
            <person name="Ye F."/>
            <person name="Su P."/>
            <person name="Kiefer A.F."/>
            <person name="Nichols A."/>
            <person name="Cepeda A.J."/>
            <person name="Yan W."/>
            <person name="Fan B."/>
            <person name="Jiang Y."/>
            <person name="Adhikari A."/>
            <person name="Zheng C.-J."/>
            <person name="Schuster L."/>
            <person name="Cowan T.M."/>
            <person name="Smanski M.J."/>
            <person name="Chevrette M.G."/>
            <person name="De Carvalho L.P.S."/>
            <person name="Shen B."/>
        </authorList>
    </citation>
    <scope>NUCLEOTIDE SEQUENCE [LARGE SCALE GENOMIC DNA]</scope>
    <source>
        <strain evidence="2 3">NPDC004550</strain>
    </source>
</reference>
<organism evidence="2 3">
    <name type="scientific">Nocardia africana</name>
    <dbReference type="NCBI Taxonomy" id="134964"/>
    <lineage>
        <taxon>Bacteria</taxon>
        <taxon>Bacillati</taxon>
        <taxon>Actinomycetota</taxon>
        <taxon>Actinomycetes</taxon>
        <taxon>Mycobacteriales</taxon>
        <taxon>Nocardiaceae</taxon>
        <taxon>Nocardia</taxon>
    </lineage>
</organism>
<sequence>MNVLDVRRWSRRLDKTGWKMTVSYASVFTPMAAELPPDTDVDAIVLDLADNHVAAPASKDQDKLAEIADQARAHGIELNIVVVKGNPGRDSDLRDLATTLGKTEHGTVVVFSDDWIGTYSDSINRARLEWAEDKAKYQGGHTATAAQIFVDRLETPEKVSWTAITGVVLAGTVLTIGGLYYLKSRRAARERAAVAADAPPNPPVPSR</sequence>
<evidence type="ECO:0000256" key="1">
    <source>
        <dbReference type="SAM" id="Phobius"/>
    </source>
</evidence>
<keyword evidence="1" id="KW-0812">Transmembrane</keyword>
<accession>A0ABW6NMA8</accession>
<evidence type="ECO:0000313" key="3">
    <source>
        <dbReference type="Proteomes" id="UP001601521"/>
    </source>
</evidence>
<proteinExistence type="predicted"/>
<keyword evidence="1" id="KW-1133">Transmembrane helix</keyword>
<keyword evidence="3" id="KW-1185">Reference proteome</keyword>
<feature type="transmembrane region" description="Helical" evidence="1">
    <location>
        <begin position="161"/>
        <end position="182"/>
    </location>
</feature>
<comment type="caution">
    <text evidence="2">The sequence shown here is derived from an EMBL/GenBank/DDBJ whole genome shotgun (WGS) entry which is preliminary data.</text>
</comment>
<protein>
    <submittedName>
        <fullName evidence="2">DUF6676 family protein</fullName>
    </submittedName>
</protein>